<accession>A0ABQ2NZ55</accession>
<evidence type="ECO:0000313" key="2">
    <source>
        <dbReference type="EMBL" id="GGP14207.1"/>
    </source>
</evidence>
<dbReference type="InterPro" id="IPR053737">
    <property type="entry name" value="Type_II_TA_Toxin"/>
</dbReference>
<dbReference type="InterPro" id="IPR003812">
    <property type="entry name" value="Fido"/>
</dbReference>
<organism evidence="2 3">
    <name type="scientific">Oceanobacillus neutriphilus</name>
    <dbReference type="NCBI Taxonomy" id="531815"/>
    <lineage>
        <taxon>Bacteria</taxon>
        <taxon>Bacillati</taxon>
        <taxon>Bacillota</taxon>
        <taxon>Bacilli</taxon>
        <taxon>Bacillales</taxon>
        <taxon>Bacillaceae</taxon>
        <taxon>Oceanobacillus</taxon>
    </lineage>
</organism>
<evidence type="ECO:0000313" key="3">
    <source>
        <dbReference type="Proteomes" id="UP000641206"/>
    </source>
</evidence>
<comment type="caution">
    <text evidence="2">The sequence shown here is derived from an EMBL/GenBank/DDBJ whole genome shotgun (WGS) entry which is preliminary data.</text>
</comment>
<dbReference type="SUPFAM" id="SSF140931">
    <property type="entry name" value="Fic-like"/>
    <property type="match status" value="1"/>
</dbReference>
<dbReference type="InterPro" id="IPR036597">
    <property type="entry name" value="Fido-like_dom_sf"/>
</dbReference>
<protein>
    <recommendedName>
        <fullName evidence="1">Fido domain-containing protein</fullName>
    </recommendedName>
</protein>
<dbReference type="InterPro" id="IPR006440">
    <property type="entry name" value="Doc"/>
</dbReference>
<name>A0ABQ2NZ55_9BACI</name>
<keyword evidence="3" id="KW-1185">Reference proteome</keyword>
<dbReference type="Gene3D" id="1.20.120.1870">
    <property type="entry name" value="Fic/DOC protein, Fido domain"/>
    <property type="match status" value="1"/>
</dbReference>
<dbReference type="Proteomes" id="UP000641206">
    <property type="component" value="Unassembled WGS sequence"/>
</dbReference>
<feature type="domain" description="Fido" evidence="1">
    <location>
        <begin position="1"/>
        <end position="77"/>
    </location>
</feature>
<reference evidence="3" key="1">
    <citation type="journal article" date="2019" name="Int. J. Syst. Evol. Microbiol.">
        <title>The Global Catalogue of Microorganisms (GCM) 10K type strain sequencing project: providing services to taxonomists for standard genome sequencing and annotation.</title>
        <authorList>
            <consortium name="The Broad Institute Genomics Platform"/>
            <consortium name="The Broad Institute Genome Sequencing Center for Infectious Disease"/>
            <person name="Wu L."/>
            <person name="Ma J."/>
        </authorList>
    </citation>
    <scope>NUCLEOTIDE SEQUENCE [LARGE SCALE GENOMIC DNA]</scope>
    <source>
        <strain evidence="3">CGMCC 1.7693</strain>
    </source>
</reference>
<proteinExistence type="predicted"/>
<dbReference type="EMBL" id="BMLW01000011">
    <property type="protein sequence ID" value="GGP14207.1"/>
    <property type="molecule type" value="Genomic_DNA"/>
</dbReference>
<sequence length="86" mass="9961">MKAACYLEGFATHQYFSDGNKRTGVMCCITFLLINGYEIDVDDESLELYHVAMKVCDDSIPRQKRWGIEEVAVWLQKNCIKNMDFT</sequence>
<dbReference type="PANTHER" id="PTHR39426">
    <property type="entry name" value="HOMOLOGY TO DEATH-ON-CURING PROTEIN OF PHAGE P1"/>
    <property type="match status" value="1"/>
</dbReference>
<gene>
    <name evidence="2" type="ORF">GCM10011346_37350</name>
</gene>
<dbReference type="PANTHER" id="PTHR39426:SF1">
    <property type="entry name" value="HOMOLOGY TO DEATH-ON-CURING PROTEIN OF PHAGE P1"/>
    <property type="match status" value="1"/>
</dbReference>
<dbReference type="PROSITE" id="PS51459">
    <property type="entry name" value="FIDO"/>
    <property type="match status" value="1"/>
</dbReference>
<dbReference type="Pfam" id="PF02661">
    <property type="entry name" value="Fic"/>
    <property type="match status" value="1"/>
</dbReference>
<evidence type="ECO:0000259" key="1">
    <source>
        <dbReference type="PROSITE" id="PS51459"/>
    </source>
</evidence>